<comment type="caution">
    <text evidence="4">The sequence shown here is derived from an EMBL/GenBank/DDBJ whole genome shotgun (WGS) entry which is preliminary data.</text>
</comment>
<evidence type="ECO:0008006" key="6">
    <source>
        <dbReference type="Google" id="ProtNLM"/>
    </source>
</evidence>
<evidence type="ECO:0000256" key="1">
    <source>
        <dbReference type="SAM" id="Coils"/>
    </source>
</evidence>
<dbReference type="Proteomes" id="UP000020735">
    <property type="component" value="Unassembled WGS sequence"/>
</dbReference>
<feature type="chain" id="PRO_5001450957" description="Nucleotide exchange factor GrpE" evidence="3">
    <location>
        <begin position="24"/>
        <end position="320"/>
    </location>
</feature>
<reference evidence="4 5" key="1">
    <citation type="submission" date="2014-02" db="EMBL/GenBank/DDBJ databases">
        <title>Comparative genomics and transcriptomics to identify genetic mechanisms underlying the emergence of carbapenem resistant Acinetobacter baumannii (CRAb).</title>
        <authorList>
            <person name="Harris A.D."/>
            <person name="Johnson K.J."/>
            <person name="George J."/>
            <person name="Shefchek K."/>
            <person name="Daugherty S.C."/>
            <person name="Parankush S."/>
            <person name="Sadzewicz L."/>
            <person name="Tallon L."/>
            <person name="Sengamalay N."/>
            <person name="Hazen T.H."/>
            <person name="Rasko D.A."/>
        </authorList>
    </citation>
    <scope>NUCLEOTIDE SEQUENCE [LARGE SCALE GENOMIC DNA]</scope>
    <source>
        <strain evidence="4 5">99063</strain>
    </source>
</reference>
<keyword evidence="2" id="KW-0472">Membrane</keyword>
<gene>
    <name evidence="4" type="ORF">J529_1893</name>
</gene>
<proteinExistence type="predicted"/>
<keyword evidence="2" id="KW-0812">Transmembrane</keyword>
<dbReference type="EMBL" id="JEXJ01000025">
    <property type="protein sequence ID" value="EXC51464.1"/>
    <property type="molecule type" value="Genomic_DNA"/>
</dbReference>
<keyword evidence="1" id="KW-0175">Coiled coil</keyword>
<sequence>MKNSMKRIAVFIVLAGMLGHVSAASNEQIPQDVKVKLVELEKINRQTLEKFDQFKTDSLKQQKALTVKISEQDKQHQLEIKKLNENIGILENRLQESIKAQQQTVDQLNQLDKTTAQTTATIYDSITARTIAALIGLIFAVGLIAASYLLLRKKQSQSNEDLSSQVKLALDNVRQTEENIVKSDIQLADRLHEVLTQLKEQAKIVPVVQQNNEPDHSLPLKLADEIHRMRKRLAALPEDTKGLKPLSKSLERLEDELSEQGYEIIDHTGMEFSENLSIQSRFIPSDDLEQGQSIISKVVTPQVNFKGVMIRMADVEVSVG</sequence>
<dbReference type="PATRIC" id="fig|1310630.3.peg.1850"/>
<dbReference type="AlphaFoldDB" id="A0A009TJ69"/>
<organism evidence="4 5">
    <name type="scientific">Acinetobacter baumannii 99063</name>
    <dbReference type="NCBI Taxonomy" id="1310630"/>
    <lineage>
        <taxon>Bacteria</taxon>
        <taxon>Pseudomonadati</taxon>
        <taxon>Pseudomonadota</taxon>
        <taxon>Gammaproteobacteria</taxon>
        <taxon>Moraxellales</taxon>
        <taxon>Moraxellaceae</taxon>
        <taxon>Acinetobacter</taxon>
        <taxon>Acinetobacter calcoaceticus/baumannii complex</taxon>
    </lineage>
</organism>
<evidence type="ECO:0000256" key="3">
    <source>
        <dbReference type="SAM" id="SignalP"/>
    </source>
</evidence>
<evidence type="ECO:0000313" key="4">
    <source>
        <dbReference type="EMBL" id="EXC51464.1"/>
    </source>
</evidence>
<feature type="transmembrane region" description="Helical" evidence="2">
    <location>
        <begin position="131"/>
        <end position="151"/>
    </location>
</feature>
<evidence type="ECO:0000313" key="5">
    <source>
        <dbReference type="Proteomes" id="UP000020735"/>
    </source>
</evidence>
<evidence type="ECO:0000256" key="2">
    <source>
        <dbReference type="SAM" id="Phobius"/>
    </source>
</evidence>
<keyword evidence="3" id="KW-0732">Signal</keyword>
<keyword evidence="2" id="KW-1133">Transmembrane helix</keyword>
<feature type="coiled-coil region" evidence="1">
    <location>
        <begin position="73"/>
        <end position="111"/>
    </location>
</feature>
<name>A0A009TJ69_ACIBA</name>
<dbReference type="RefSeq" id="WP_032068272.1">
    <property type="nucleotide sequence ID" value="NZ_JEXJ01000025.1"/>
</dbReference>
<accession>A0A009TJ69</accession>
<protein>
    <recommendedName>
        <fullName evidence="6">Nucleotide exchange factor GrpE</fullName>
    </recommendedName>
</protein>
<feature type="signal peptide" evidence="3">
    <location>
        <begin position="1"/>
        <end position="23"/>
    </location>
</feature>